<dbReference type="SUPFAM" id="SSF111369">
    <property type="entry name" value="HlyD-like secretion proteins"/>
    <property type="match status" value="2"/>
</dbReference>
<comment type="subcellular location">
    <subcellularLocation>
        <location evidence="1">Cell envelope</location>
    </subcellularLocation>
</comment>
<feature type="coiled-coil region" evidence="3">
    <location>
        <begin position="342"/>
        <end position="369"/>
    </location>
</feature>
<evidence type="ECO:0000256" key="3">
    <source>
        <dbReference type="SAM" id="Coils"/>
    </source>
</evidence>
<keyword evidence="4" id="KW-0472">Membrane</keyword>
<evidence type="ECO:0000256" key="1">
    <source>
        <dbReference type="ARBA" id="ARBA00004196"/>
    </source>
</evidence>
<dbReference type="Pfam" id="PF25967">
    <property type="entry name" value="RND-MFP_C"/>
    <property type="match status" value="1"/>
</dbReference>
<proteinExistence type="predicted"/>
<keyword evidence="4" id="KW-1133">Transmembrane helix</keyword>
<organism evidence="6 7">
    <name type="scientific">Candidatus Magasanikbacteria bacterium RIFCSPLOWO2_01_FULL_40_15</name>
    <dbReference type="NCBI Taxonomy" id="1798686"/>
    <lineage>
        <taxon>Bacteria</taxon>
        <taxon>Candidatus Magasanikiibacteriota</taxon>
    </lineage>
</organism>
<dbReference type="Gene3D" id="1.10.287.470">
    <property type="entry name" value="Helix hairpin bin"/>
    <property type="match status" value="2"/>
</dbReference>
<dbReference type="GO" id="GO:0030313">
    <property type="term" value="C:cell envelope"/>
    <property type="evidence" value="ECO:0007669"/>
    <property type="project" value="UniProtKB-SubCell"/>
</dbReference>
<feature type="transmembrane region" description="Helical" evidence="4">
    <location>
        <begin position="29"/>
        <end position="47"/>
    </location>
</feature>
<sequence length="595" mass="64826">MVLDAQTNIKKIHMSLLEVIKIKIKLPRVYIPLGVVVIAAFFFYRSYQAKNKPPEYETTAVARGTLTQTVEATGKLESRDDVSLRFETLGTLMIINAKEGDGVKTGAILASLRLNELNASVAQAAANLQQKRAGASDQDREYYRAAVDAAKAGLEQTKIDIQSSINNAGAAANTAYTNLKRAEGGDNSRIVNEAYENGVATLHSSIAKLGDAINQAQNTINYLAVIPVNDPAKKQNTDADFVIATQAVEVAQKKITGLTGLSLKSDIDRAYLETEPAFSKTIQSLAKIADLLNYIPPSTESATQTIVDAKKSAIVSARSSITTQYTSFLAQNQAIANAKNIYTIYSIEYQKAQQDLADAKAKAESTIQIKQSAYDQAMANYNGKILPTRAVDLAPYQAALSAALANREKAILRAPIDGVVAKINKKKGELVGSADAMIQMISPHFEIKVDVPETDIAKMINSQLRAVTFTLDAFGEETKFKGVVIHINQKSTEIQDVVYYQITIAVTNDYGDKKIQAGMTANAKIITEIRENTLFVPQRAIRTRDTGEKYIKILDADKKEQEKNIVLGLRADGGKMEILNGLNENDIVIIATKKK</sequence>
<evidence type="ECO:0000256" key="2">
    <source>
        <dbReference type="ARBA" id="ARBA00023054"/>
    </source>
</evidence>
<keyword evidence="4" id="KW-0812">Transmembrane</keyword>
<dbReference type="Gene3D" id="2.40.420.20">
    <property type="match status" value="1"/>
</dbReference>
<dbReference type="Proteomes" id="UP000177040">
    <property type="component" value="Unassembled WGS sequence"/>
</dbReference>
<accession>A0A1F6N0K9</accession>
<dbReference type="InterPro" id="IPR050465">
    <property type="entry name" value="UPF0194_transport"/>
</dbReference>
<reference evidence="6 7" key="1">
    <citation type="journal article" date="2016" name="Nat. Commun.">
        <title>Thousands of microbial genomes shed light on interconnected biogeochemical processes in an aquifer system.</title>
        <authorList>
            <person name="Anantharaman K."/>
            <person name="Brown C.T."/>
            <person name="Hug L.A."/>
            <person name="Sharon I."/>
            <person name="Castelle C.J."/>
            <person name="Probst A.J."/>
            <person name="Thomas B.C."/>
            <person name="Singh A."/>
            <person name="Wilkins M.J."/>
            <person name="Karaoz U."/>
            <person name="Brodie E.L."/>
            <person name="Williams K.H."/>
            <person name="Hubbard S.S."/>
            <person name="Banfield J.F."/>
        </authorList>
    </citation>
    <scope>NUCLEOTIDE SEQUENCE [LARGE SCALE GENOMIC DNA]</scope>
</reference>
<evidence type="ECO:0000313" key="6">
    <source>
        <dbReference type="EMBL" id="OGH77250.1"/>
    </source>
</evidence>
<gene>
    <name evidence="6" type="ORF">A2983_03950</name>
</gene>
<name>A0A1F6N0K9_9BACT</name>
<protein>
    <recommendedName>
        <fullName evidence="5">Multidrug resistance protein MdtA-like C-terminal permuted SH3 domain-containing protein</fullName>
    </recommendedName>
</protein>
<evidence type="ECO:0000313" key="7">
    <source>
        <dbReference type="Proteomes" id="UP000177040"/>
    </source>
</evidence>
<dbReference type="EMBL" id="MFQH01000025">
    <property type="protein sequence ID" value="OGH77250.1"/>
    <property type="molecule type" value="Genomic_DNA"/>
</dbReference>
<feature type="domain" description="Multidrug resistance protein MdtA-like C-terminal permuted SH3" evidence="5">
    <location>
        <begin position="532"/>
        <end position="591"/>
    </location>
</feature>
<evidence type="ECO:0000256" key="4">
    <source>
        <dbReference type="SAM" id="Phobius"/>
    </source>
</evidence>
<dbReference type="InterPro" id="IPR058627">
    <property type="entry name" value="MdtA-like_C"/>
</dbReference>
<dbReference type="PANTHER" id="PTHR32347:SF14">
    <property type="entry name" value="EFFLUX SYSTEM COMPONENT YKNX-RELATED"/>
    <property type="match status" value="1"/>
</dbReference>
<evidence type="ECO:0000259" key="5">
    <source>
        <dbReference type="Pfam" id="PF25967"/>
    </source>
</evidence>
<comment type="caution">
    <text evidence="6">The sequence shown here is derived from an EMBL/GenBank/DDBJ whole genome shotgun (WGS) entry which is preliminary data.</text>
</comment>
<dbReference type="AlphaFoldDB" id="A0A1F6N0K9"/>
<dbReference type="Gene3D" id="2.40.30.170">
    <property type="match status" value="1"/>
</dbReference>
<keyword evidence="2 3" id="KW-0175">Coiled coil</keyword>
<dbReference type="Gene3D" id="2.40.50.100">
    <property type="match status" value="2"/>
</dbReference>
<dbReference type="PANTHER" id="PTHR32347">
    <property type="entry name" value="EFFLUX SYSTEM COMPONENT YKNX-RELATED"/>
    <property type="match status" value="1"/>
</dbReference>